<name>A0A7W6CC50_9SPHN</name>
<reference evidence="3 4" key="1">
    <citation type="submission" date="2020-08" db="EMBL/GenBank/DDBJ databases">
        <title>Genomic Encyclopedia of Type Strains, Phase IV (KMG-IV): sequencing the most valuable type-strain genomes for metagenomic binning, comparative biology and taxonomic classification.</title>
        <authorList>
            <person name="Goeker M."/>
        </authorList>
    </citation>
    <scope>NUCLEOTIDE SEQUENCE [LARGE SCALE GENOMIC DNA]</scope>
    <source>
        <strain evidence="3 4">DSM 27057</strain>
    </source>
</reference>
<accession>A0A7W6CC50</accession>
<gene>
    <name evidence="3" type="ORF">GGR38_000776</name>
</gene>
<dbReference type="InterPro" id="IPR011059">
    <property type="entry name" value="Metal-dep_hydrolase_composite"/>
</dbReference>
<feature type="domain" description="Amidohydrolase-related" evidence="2">
    <location>
        <begin position="75"/>
        <end position="451"/>
    </location>
</feature>
<dbReference type="InterPro" id="IPR006680">
    <property type="entry name" value="Amidohydro-rel"/>
</dbReference>
<dbReference type="GO" id="GO:0016810">
    <property type="term" value="F:hydrolase activity, acting on carbon-nitrogen (but not peptide) bonds"/>
    <property type="evidence" value="ECO:0007669"/>
    <property type="project" value="InterPro"/>
</dbReference>
<feature type="chain" id="PRO_5030962553" evidence="1">
    <location>
        <begin position="22"/>
        <end position="470"/>
    </location>
</feature>
<dbReference type="Proteomes" id="UP000548867">
    <property type="component" value="Unassembled WGS sequence"/>
</dbReference>
<evidence type="ECO:0000313" key="4">
    <source>
        <dbReference type="Proteomes" id="UP000548867"/>
    </source>
</evidence>
<dbReference type="SUPFAM" id="SSF51338">
    <property type="entry name" value="Composite domain of metallo-dependent hydrolases"/>
    <property type="match status" value="1"/>
</dbReference>
<dbReference type="PANTHER" id="PTHR43135:SF3">
    <property type="entry name" value="ALPHA-D-RIBOSE 1-METHYLPHOSPHONATE 5-TRIPHOSPHATE DIPHOSPHATASE"/>
    <property type="match status" value="1"/>
</dbReference>
<dbReference type="AlphaFoldDB" id="A0A7W6CC50"/>
<dbReference type="Gene3D" id="2.30.40.10">
    <property type="entry name" value="Urease, subunit C, domain 1"/>
    <property type="match status" value="1"/>
</dbReference>
<proteinExistence type="predicted"/>
<dbReference type="PANTHER" id="PTHR43135">
    <property type="entry name" value="ALPHA-D-RIBOSE 1-METHYLPHOSPHONATE 5-TRIPHOSPHATE DIPHOSPHATASE"/>
    <property type="match status" value="1"/>
</dbReference>
<dbReference type="SUPFAM" id="SSF51556">
    <property type="entry name" value="Metallo-dependent hydrolases"/>
    <property type="match status" value="1"/>
</dbReference>
<organism evidence="3 4">
    <name type="scientific">Novosphingobium sediminicola</name>
    <dbReference type="NCBI Taxonomy" id="563162"/>
    <lineage>
        <taxon>Bacteria</taxon>
        <taxon>Pseudomonadati</taxon>
        <taxon>Pseudomonadota</taxon>
        <taxon>Alphaproteobacteria</taxon>
        <taxon>Sphingomonadales</taxon>
        <taxon>Sphingomonadaceae</taxon>
        <taxon>Novosphingobium</taxon>
    </lineage>
</organism>
<evidence type="ECO:0000259" key="2">
    <source>
        <dbReference type="Pfam" id="PF01979"/>
    </source>
</evidence>
<evidence type="ECO:0000256" key="1">
    <source>
        <dbReference type="SAM" id="SignalP"/>
    </source>
</evidence>
<feature type="signal peptide" evidence="1">
    <location>
        <begin position="1"/>
        <end position="21"/>
    </location>
</feature>
<keyword evidence="1" id="KW-0732">Signal</keyword>
<dbReference type="InterPro" id="IPR051781">
    <property type="entry name" value="Metallo-dep_Hydrolase"/>
</dbReference>
<comment type="caution">
    <text evidence="3">The sequence shown here is derived from an EMBL/GenBank/DDBJ whole genome shotgun (WGS) entry which is preliminary data.</text>
</comment>
<keyword evidence="3" id="KW-0378">Hydrolase</keyword>
<dbReference type="InterPro" id="IPR032466">
    <property type="entry name" value="Metal_Hydrolase"/>
</dbReference>
<protein>
    <submittedName>
        <fullName evidence="3">Imidazolonepropionase-like amidohydrolase</fullName>
    </submittedName>
</protein>
<evidence type="ECO:0000313" key="3">
    <source>
        <dbReference type="EMBL" id="MBB3953849.1"/>
    </source>
</evidence>
<dbReference type="EMBL" id="JACIDX010000002">
    <property type="protein sequence ID" value="MBB3953849.1"/>
    <property type="molecule type" value="Genomic_DNA"/>
</dbReference>
<keyword evidence="4" id="KW-1185">Reference proteome</keyword>
<dbReference type="Pfam" id="PF01979">
    <property type="entry name" value="Amidohydro_1"/>
    <property type="match status" value="1"/>
</dbReference>
<dbReference type="Gene3D" id="3.20.20.140">
    <property type="entry name" value="Metal-dependent hydrolases"/>
    <property type="match status" value="1"/>
</dbReference>
<sequence>MRAFLSVMALASALAANSARAEDLIIDHVTLLDGTGAPARADMSVGVDKGRFTFVAPTASAPRASGRHIDATGQFLIPGLIETHAHLRLPANANPAAEAPLDDDDLPIQPTYSAAELEKAHEMGVGVLAGYLYSGVTTLFDAGNYAPYVLRLRAEERAGKIAAPHILATGNLVTYPGSHGDAVAVRIADWPADRPKFLAYLREQKPDIVKITYEEHGWGTRPMVSLMPLPLMQQIIIEANRHGIRTVVHTSNEIRTVEALSVGADALAHPVIQAPISEGFAREMGAKKTPFATTLTIGDGYSRLVEHPEYLDQPLYQAALSPQEIETLRKETLPAWKARGWTWWMKLMTPVAAENIRKVHDAGGVVAIGTDQSLGPAVHREMELLQQQGIAPAAIIRMATLNGAMLLGRAADLGSVESGKIADAVLLSADPARDINNAKAIVAVIKQGALVDEDKLPLPGGKRGLRRQQR</sequence>
<dbReference type="RefSeq" id="WP_183622821.1">
    <property type="nucleotide sequence ID" value="NZ_JACIDX010000002.1"/>
</dbReference>